<dbReference type="AlphaFoldDB" id="A0A8C9QVA7"/>
<sequence>MCKGLSALPATCLKSAKDMKHRIGFLLHKSDLHPDQGTVSSKDRDTLVKREAPADVKKWKESLSNLLNDNIGLIAFSAFLKSEFSEENIEFWMACEEYKKTTSQEDLATKAKMIYDQYVDVDSPREVNLDSATREETRRNLKEPNLFSFDEAQKKIFTLMEKDSYRRFLSSKLFLDVAEQPRSSVACGLEKRQKGTASNLGSIPPQCT</sequence>
<dbReference type="KEGG" id="sfm:108935334"/>
<accession>A0A8C9QVA7</accession>
<dbReference type="Pfam" id="PF00615">
    <property type="entry name" value="RGS"/>
    <property type="match status" value="1"/>
</dbReference>
<dbReference type="FunFam" id="1.10.167.10:FF:000001">
    <property type="entry name" value="Putative regulator of g-protein signaling 12"/>
    <property type="match status" value="1"/>
</dbReference>
<organism evidence="2 3">
    <name type="scientific">Scleropages formosus</name>
    <name type="common">Asian bonytongue</name>
    <name type="synonym">Osteoglossum formosum</name>
    <dbReference type="NCBI Taxonomy" id="113540"/>
    <lineage>
        <taxon>Eukaryota</taxon>
        <taxon>Metazoa</taxon>
        <taxon>Chordata</taxon>
        <taxon>Craniata</taxon>
        <taxon>Vertebrata</taxon>
        <taxon>Euteleostomi</taxon>
        <taxon>Actinopterygii</taxon>
        <taxon>Neopterygii</taxon>
        <taxon>Teleostei</taxon>
        <taxon>Osteoglossocephala</taxon>
        <taxon>Osteoglossomorpha</taxon>
        <taxon>Osteoglossiformes</taxon>
        <taxon>Osteoglossidae</taxon>
        <taxon>Scleropages</taxon>
    </lineage>
</organism>
<dbReference type="InterPro" id="IPR036305">
    <property type="entry name" value="RGS_sf"/>
</dbReference>
<protein>
    <submittedName>
        <fullName evidence="2">Regulator of G protein signaling 4</fullName>
    </submittedName>
</protein>
<evidence type="ECO:0000313" key="2">
    <source>
        <dbReference type="Ensembl" id="ENSSFOP00015003257.1"/>
    </source>
</evidence>
<dbReference type="SMART" id="SM00315">
    <property type="entry name" value="RGS"/>
    <property type="match status" value="1"/>
</dbReference>
<dbReference type="PRINTS" id="PR01301">
    <property type="entry name" value="RGSPROTEIN"/>
</dbReference>
<dbReference type="GeneTree" id="ENSGT00940000159036"/>
<proteinExistence type="predicted"/>
<dbReference type="Ensembl" id="ENSSFOT00015003309.2">
    <property type="protein sequence ID" value="ENSSFOP00015003257.1"/>
    <property type="gene ID" value="ENSSFOG00015002140.2"/>
</dbReference>
<dbReference type="OrthoDB" id="196547at2759"/>
<reference evidence="2" key="3">
    <citation type="submission" date="2025-09" db="UniProtKB">
        <authorList>
            <consortium name="Ensembl"/>
        </authorList>
    </citation>
    <scope>IDENTIFICATION</scope>
</reference>
<dbReference type="PANTHER" id="PTHR10845:SF184">
    <property type="entry name" value="REGULATOR OF G-PROTEIN SIGNALING 4"/>
    <property type="match status" value="1"/>
</dbReference>
<reference evidence="2" key="2">
    <citation type="submission" date="2025-08" db="UniProtKB">
        <authorList>
            <consortium name="Ensembl"/>
        </authorList>
    </citation>
    <scope>IDENTIFICATION</scope>
</reference>
<reference evidence="2 3" key="1">
    <citation type="submission" date="2019-04" db="EMBL/GenBank/DDBJ databases">
        <authorList>
            <consortium name="Wellcome Sanger Institute Data Sharing"/>
        </authorList>
    </citation>
    <scope>NUCLEOTIDE SEQUENCE [LARGE SCALE GENOMIC DNA]</scope>
</reference>
<keyword evidence="3" id="KW-1185">Reference proteome</keyword>
<dbReference type="SUPFAM" id="SSF48097">
    <property type="entry name" value="Regulator of G-protein signaling, RGS"/>
    <property type="match status" value="1"/>
</dbReference>
<feature type="domain" description="RGS" evidence="1">
    <location>
        <begin position="62"/>
        <end position="178"/>
    </location>
</feature>
<dbReference type="PANTHER" id="PTHR10845">
    <property type="entry name" value="REGULATOR OF G PROTEIN SIGNALING"/>
    <property type="match status" value="1"/>
</dbReference>
<dbReference type="PROSITE" id="PS50132">
    <property type="entry name" value="RGS"/>
    <property type="match status" value="1"/>
</dbReference>
<dbReference type="InterPro" id="IPR016137">
    <property type="entry name" value="RGS"/>
</dbReference>
<dbReference type="Proteomes" id="UP000694397">
    <property type="component" value="Chromosome 9"/>
</dbReference>
<evidence type="ECO:0000259" key="1">
    <source>
        <dbReference type="PROSITE" id="PS50132"/>
    </source>
</evidence>
<evidence type="ECO:0000313" key="3">
    <source>
        <dbReference type="Proteomes" id="UP000694397"/>
    </source>
</evidence>
<name>A0A8C9QVA7_SCLFO</name>
<dbReference type="Gene3D" id="1.10.167.10">
    <property type="entry name" value="Regulator of G-protein Signalling 4, domain 2"/>
    <property type="match status" value="1"/>
</dbReference>
<dbReference type="InterPro" id="IPR044926">
    <property type="entry name" value="RGS_subdomain_2"/>
</dbReference>
<gene>
    <name evidence="2" type="primary">RGS4</name>
    <name evidence="2" type="synonym">rgs4</name>
</gene>